<dbReference type="GO" id="GO:0016020">
    <property type="term" value="C:membrane"/>
    <property type="evidence" value="ECO:0007669"/>
    <property type="project" value="UniProtKB-SubCell"/>
</dbReference>
<evidence type="ECO:0000256" key="5">
    <source>
        <dbReference type="ARBA" id="ARBA00023237"/>
    </source>
</evidence>
<evidence type="ECO:0000256" key="1">
    <source>
        <dbReference type="ARBA" id="ARBA00004370"/>
    </source>
</evidence>
<evidence type="ECO:0000256" key="4">
    <source>
        <dbReference type="ARBA" id="ARBA00023136"/>
    </source>
</evidence>
<dbReference type="InterPro" id="IPR051808">
    <property type="entry name" value="Type_IV_pilus_biogenesis"/>
</dbReference>
<dbReference type="NCBIfam" id="TIGR02515">
    <property type="entry name" value="IV_pilus_PilQ"/>
    <property type="match status" value="1"/>
</dbReference>
<evidence type="ECO:0000256" key="3">
    <source>
        <dbReference type="ARBA" id="ARBA00022729"/>
    </source>
</evidence>
<reference evidence="8" key="1">
    <citation type="journal article" date="2008" name="ISME J.">
        <title>Genomic patterns of recombination, clonal divergence and environment in marine microbial populations.</title>
        <authorList>
            <person name="Konstantinidis K.T."/>
            <person name="Delong E.F."/>
        </authorList>
    </citation>
    <scope>NUCLEOTIDE SEQUENCE</scope>
</reference>
<dbReference type="Gene3D" id="3.30.1370.120">
    <property type="match status" value="1"/>
</dbReference>
<keyword evidence="2" id="KW-0813">Transport</keyword>
<dbReference type="Pfam" id="PF03958">
    <property type="entry name" value="Secretin_N"/>
    <property type="match status" value="1"/>
</dbReference>
<proteinExistence type="predicted"/>
<dbReference type="InterPro" id="IPR013355">
    <property type="entry name" value="Pilus_4_PilQ"/>
</dbReference>
<accession>B3T1Q1</accession>
<sequence>MKKNILNIILFLLLGFFVSSCATDSSLRGKSQHIKNVEEKAKIPIKIQRHGKDKLIDPSEVIISGQIEMDELVRIGPKPYDTDIDVRLDSRKTITTEQVRNYITIPDEYGNLKQTVSINFNNIDFSIAMSLMADIGEVNILVGDEISGTVTAKITDVAWDVVFQTILDMRTLGADIDVANGIIRVHSPEKLTSQEEFKSARAEVLKKKIQLEQSVEPILAEIFRLYYVSPTQAKQTLEDLFVTQGAEGASTLSNIKITVEDTTRSIIVRGHKPDLDVIDAVLREIDIKTKQVLIEAFIVEATSDFQKRLGSRIAAMQKQVRGDDVVTISGITGGGNAATSAADVALGAAAGTLAANAITGGTSGIGILKQLGARALKLEIEALQSLGISNIISSPSVFTLNNQEAKITQGTEIAYQVTADGTTTTEFKEAALSLVVTPSVIGDGNILLDIQVNNDSPTTVAGSDEPAIKTNEIKTKLLVSDGDIVVIGGIKINTATDTKTATPGMSKLPVVGNLFKGKAVSDKMDELLIFIAPRVI</sequence>
<keyword evidence="5" id="KW-0998">Cell outer membrane</keyword>
<dbReference type="InterPro" id="IPR004846">
    <property type="entry name" value="T2SS/T3SS_dom"/>
</dbReference>
<dbReference type="Gene3D" id="3.30.1370.130">
    <property type="match status" value="1"/>
</dbReference>
<dbReference type="InterPro" id="IPR005644">
    <property type="entry name" value="NolW-like"/>
</dbReference>
<dbReference type="PANTHER" id="PTHR30604:SF1">
    <property type="entry name" value="DNA UTILIZATION PROTEIN HOFQ"/>
    <property type="match status" value="1"/>
</dbReference>
<dbReference type="GO" id="GO:0009306">
    <property type="term" value="P:protein secretion"/>
    <property type="evidence" value="ECO:0007669"/>
    <property type="project" value="InterPro"/>
</dbReference>
<protein>
    <submittedName>
        <fullName evidence="8">Putative bacterial type II and III secretion system protein</fullName>
    </submittedName>
</protein>
<comment type="subcellular location">
    <subcellularLocation>
        <location evidence="1">Membrane</location>
    </subcellularLocation>
</comment>
<evidence type="ECO:0000256" key="2">
    <source>
        <dbReference type="ARBA" id="ARBA00022448"/>
    </source>
</evidence>
<gene>
    <name evidence="8" type="ORF">ALOHA_HF4000010L19ctg1g24</name>
</gene>
<evidence type="ECO:0000259" key="6">
    <source>
        <dbReference type="Pfam" id="PF00263"/>
    </source>
</evidence>
<dbReference type="PRINTS" id="PR00811">
    <property type="entry name" value="BCTERIALGSPD"/>
</dbReference>
<evidence type="ECO:0000259" key="7">
    <source>
        <dbReference type="Pfam" id="PF03958"/>
    </source>
</evidence>
<organism evidence="8">
    <name type="scientific">uncultured marine microorganism HF4000_010L19</name>
    <dbReference type="NCBI Taxonomy" id="455518"/>
    <lineage>
        <taxon>unclassified sequences</taxon>
        <taxon>environmental samples</taxon>
    </lineage>
</organism>
<dbReference type="PANTHER" id="PTHR30604">
    <property type="entry name" value="PROTEIN TRANSPORT PROTEIN HOFQ"/>
    <property type="match status" value="1"/>
</dbReference>
<feature type="domain" description="NolW-like" evidence="7">
    <location>
        <begin position="221"/>
        <end position="291"/>
    </location>
</feature>
<dbReference type="InterPro" id="IPR038591">
    <property type="entry name" value="NolW-like_sf"/>
</dbReference>
<dbReference type="Pfam" id="PF00263">
    <property type="entry name" value="Secretin"/>
    <property type="match status" value="1"/>
</dbReference>
<dbReference type="AlphaFoldDB" id="B3T1Q1"/>
<keyword evidence="3" id="KW-0732">Signal</keyword>
<feature type="domain" description="Type II/III secretion system secretin-like" evidence="6">
    <location>
        <begin position="382"/>
        <end position="536"/>
    </location>
</feature>
<evidence type="ECO:0000313" key="8">
    <source>
        <dbReference type="EMBL" id="ABZ06510.1"/>
    </source>
</evidence>
<keyword evidence="4" id="KW-0472">Membrane</keyword>
<name>B3T1Q1_9ZZZZ</name>
<dbReference type="InterPro" id="IPR001775">
    <property type="entry name" value="GspD/PilQ"/>
</dbReference>
<dbReference type="PROSITE" id="PS51257">
    <property type="entry name" value="PROKAR_LIPOPROTEIN"/>
    <property type="match status" value="1"/>
</dbReference>
<dbReference type="EMBL" id="EU016577">
    <property type="protein sequence ID" value="ABZ06510.1"/>
    <property type="molecule type" value="Genomic_DNA"/>
</dbReference>